<dbReference type="GO" id="GO:0032259">
    <property type="term" value="P:methylation"/>
    <property type="evidence" value="ECO:0007669"/>
    <property type="project" value="UniProtKB-KW"/>
</dbReference>
<dbReference type="InterPro" id="IPR022702">
    <property type="entry name" value="Cytosine_MeTrfase1_RFD"/>
</dbReference>
<dbReference type="PROSITE" id="PS00095">
    <property type="entry name" value="C5_MTASE_2"/>
    <property type="match status" value="1"/>
</dbReference>
<protein>
    <recommendedName>
        <fullName evidence="11">Cytosine-specific methyltransferase</fullName>
        <ecNumber evidence="11">2.1.1.37</ecNumber>
    </recommendedName>
</protein>
<keyword evidence="2 9" id="KW-0489">Methyltransferase</keyword>
<dbReference type="PANTHER" id="PTHR10629">
    <property type="entry name" value="CYTOSINE-SPECIFIC METHYLTRANSFERASE"/>
    <property type="match status" value="1"/>
</dbReference>
<evidence type="ECO:0000256" key="3">
    <source>
        <dbReference type="ARBA" id="ARBA00022679"/>
    </source>
</evidence>
<dbReference type="PROSITE" id="PS51679">
    <property type="entry name" value="SAM_MT_C5"/>
    <property type="match status" value="1"/>
</dbReference>
<dbReference type="InterPro" id="IPR018117">
    <property type="entry name" value="C5_DNA_meth_AS"/>
</dbReference>
<dbReference type="InterPro" id="IPR029063">
    <property type="entry name" value="SAM-dependent_MTases_sf"/>
</dbReference>
<dbReference type="EMBL" id="ML210965">
    <property type="protein sequence ID" value="TFK94818.1"/>
    <property type="molecule type" value="Genomic_DNA"/>
</dbReference>
<dbReference type="GO" id="GO:0005634">
    <property type="term" value="C:nucleus"/>
    <property type="evidence" value="ECO:0007669"/>
    <property type="project" value="UniProtKB-SubCell"/>
</dbReference>
<evidence type="ECO:0000256" key="4">
    <source>
        <dbReference type="ARBA" id="ARBA00022691"/>
    </source>
</evidence>
<keyword evidence="7" id="KW-0539">Nucleus</keyword>
<dbReference type="InterPro" id="IPR031303">
    <property type="entry name" value="C5_meth_CS"/>
</dbReference>
<evidence type="ECO:0000259" key="13">
    <source>
        <dbReference type="PROSITE" id="PS51038"/>
    </source>
</evidence>
<evidence type="ECO:0000313" key="15">
    <source>
        <dbReference type="Proteomes" id="UP000308197"/>
    </source>
</evidence>
<dbReference type="NCBIfam" id="TIGR00675">
    <property type="entry name" value="dcm"/>
    <property type="match status" value="1"/>
</dbReference>
<dbReference type="GO" id="GO:0003682">
    <property type="term" value="F:chromatin binding"/>
    <property type="evidence" value="ECO:0007669"/>
    <property type="project" value="InterPro"/>
</dbReference>
<evidence type="ECO:0000256" key="11">
    <source>
        <dbReference type="RuleBase" id="RU000417"/>
    </source>
</evidence>
<feature type="domain" description="BAH" evidence="13">
    <location>
        <begin position="384"/>
        <end position="526"/>
    </location>
</feature>
<dbReference type="Gene3D" id="2.30.30.490">
    <property type="match status" value="2"/>
</dbReference>
<keyword evidence="15" id="KW-1185">Reference proteome</keyword>
<dbReference type="InParanoid" id="A0A5C3Q3N3"/>
<keyword evidence="5" id="KW-0677">Repeat</keyword>
<keyword evidence="4 9" id="KW-0949">S-adenosyl-L-methionine</keyword>
<dbReference type="InterPro" id="IPR043151">
    <property type="entry name" value="BAH_sf"/>
</dbReference>
<dbReference type="GO" id="GO:0044027">
    <property type="term" value="P:negative regulation of gene expression via chromosomal CpG island methylation"/>
    <property type="evidence" value="ECO:0007669"/>
    <property type="project" value="TreeGrafter"/>
</dbReference>
<dbReference type="SUPFAM" id="SSF53335">
    <property type="entry name" value="S-adenosyl-L-methionine-dependent methyltransferases"/>
    <property type="match status" value="1"/>
</dbReference>
<organism evidence="14 15">
    <name type="scientific">Polyporus arcularius HHB13444</name>
    <dbReference type="NCBI Taxonomy" id="1314778"/>
    <lineage>
        <taxon>Eukaryota</taxon>
        <taxon>Fungi</taxon>
        <taxon>Dikarya</taxon>
        <taxon>Basidiomycota</taxon>
        <taxon>Agaricomycotina</taxon>
        <taxon>Agaricomycetes</taxon>
        <taxon>Polyporales</taxon>
        <taxon>Polyporaceae</taxon>
        <taxon>Polyporus</taxon>
    </lineage>
</organism>
<dbReference type="PANTHER" id="PTHR10629:SF52">
    <property type="entry name" value="DNA (CYTOSINE-5)-METHYLTRANSFERASE 1"/>
    <property type="match status" value="1"/>
</dbReference>
<evidence type="ECO:0000256" key="5">
    <source>
        <dbReference type="ARBA" id="ARBA00022737"/>
    </source>
</evidence>
<dbReference type="SMART" id="SM00439">
    <property type="entry name" value="BAH"/>
    <property type="match status" value="2"/>
</dbReference>
<dbReference type="PROSITE" id="PS00094">
    <property type="entry name" value="C5_MTASE_1"/>
    <property type="match status" value="1"/>
</dbReference>
<dbReference type="Pfam" id="PF12047">
    <property type="entry name" value="DNMT1-RFD"/>
    <property type="match status" value="1"/>
</dbReference>
<evidence type="ECO:0000256" key="7">
    <source>
        <dbReference type="ARBA" id="ARBA00023242"/>
    </source>
</evidence>
<evidence type="ECO:0000313" key="14">
    <source>
        <dbReference type="EMBL" id="TFK94818.1"/>
    </source>
</evidence>
<comment type="catalytic activity">
    <reaction evidence="11">
        <text>a 2'-deoxycytidine in DNA + S-adenosyl-L-methionine = a 5-methyl-2'-deoxycytidine in DNA + S-adenosyl-L-homocysteine + H(+)</text>
        <dbReference type="Rhea" id="RHEA:13681"/>
        <dbReference type="Rhea" id="RHEA-COMP:11369"/>
        <dbReference type="Rhea" id="RHEA-COMP:11370"/>
        <dbReference type="ChEBI" id="CHEBI:15378"/>
        <dbReference type="ChEBI" id="CHEBI:57856"/>
        <dbReference type="ChEBI" id="CHEBI:59789"/>
        <dbReference type="ChEBI" id="CHEBI:85452"/>
        <dbReference type="ChEBI" id="CHEBI:85454"/>
        <dbReference type="EC" id="2.1.1.37"/>
    </reaction>
</comment>
<dbReference type="Proteomes" id="UP000308197">
    <property type="component" value="Unassembled WGS sequence"/>
</dbReference>
<dbReference type="InterPro" id="IPR050390">
    <property type="entry name" value="C5-Methyltransferase"/>
</dbReference>
<feature type="active site" evidence="8 9">
    <location>
        <position position="826"/>
    </location>
</feature>
<feature type="region of interest" description="Disordered" evidence="12">
    <location>
        <begin position="1"/>
        <end position="80"/>
    </location>
</feature>
<proteinExistence type="inferred from homology"/>
<dbReference type="PROSITE" id="PS51038">
    <property type="entry name" value="BAH"/>
    <property type="match status" value="2"/>
</dbReference>
<evidence type="ECO:0000256" key="1">
    <source>
        <dbReference type="ARBA" id="ARBA00004123"/>
    </source>
</evidence>
<comment type="similarity">
    <text evidence="9 10">Belongs to the class I-like SAM-binding methyltransferase superfamily. C5-methyltransferase family.</text>
</comment>
<evidence type="ECO:0000256" key="2">
    <source>
        <dbReference type="ARBA" id="ARBA00022603"/>
    </source>
</evidence>
<dbReference type="PIRSF" id="PIRSF037404">
    <property type="entry name" value="DNMT1"/>
    <property type="match status" value="1"/>
</dbReference>
<dbReference type="Gene3D" id="3.90.120.10">
    <property type="entry name" value="DNA Methylase, subunit A, domain 2"/>
    <property type="match status" value="1"/>
</dbReference>
<evidence type="ECO:0000256" key="10">
    <source>
        <dbReference type="RuleBase" id="RU000416"/>
    </source>
</evidence>
<dbReference type="Pfam" id="PF01426">
    <property type="entry name" value="BAH"/>
    <property type="match status" value="1"/>
</dbReference>
<feature type="domain" description="BAH" evidence="13">
    <location>
        <begin position="571"/>
        <end position="694"/>
    </location>
</feature>
<dbReference type="STRING" id="1314778.A0A5C3Q3N3"/>
<gene>
    <name evidence="14" type="ORF">K466DRAFT_535287</name>
</gene>
<dbReference type="InterPro" id="IPR001525">
    <property type="entry name" value="C5_MeTfrase"/>
</dbReference>
<dbReference type="Pfam" id="PF00145">
    <property type="entry name" value="DNA_methylase"/>
    <property type="match status" value="1"/>
</dbReference>
<sequence>MKRRNRDSVGDRDSGSVKRRMRERSESGSLGPRRPKNDVWVELPPVPQTHYAPRDDDEDEDPGVPLPGETPLGNDADDDVDETLPIRTLDRFSLFNASTKKFVSSERLLADDLSGDIVGVGVARPYADDDDLDDLTTEGQRLLLSSILECSLHWVLDNEQLDQKIYLRTQNAWYILLSPAPSYARYHLALQRKHHVTDAIISWCLMTVNTTVVDLLVYINSPTAGVRPPLLRYTGSVTADDLTSPDFISYFAATMDRLSDDSIGLYQRVLQASVIQKLYPDLSPSPAPSVSSSTPQRFCRKLNDVEKNVLQHSDHTVVTTRVGAIAQSLFSQELRTIPMSADLEQRALLPAPAHPVHHEDPTSMEWVEHTDKAHIYRSVQIDGILYKAGDFVIVQVGDDSDKGRSKNATSAEAWCPSNGLANKKWFCRINYFFEEPVEGKGWRKFFHAQWLVHGSKTLLQEAAHPRALYWLNECDDLGLECIYSACNVTILPHGQPEPLEEVTGPENNFFLGLTLDDEAHSFKQQSPKEIKQALAHCDKHRPCFPCGLTVMQEIHTTWTRLAKGGYTYQGIDYHVDDFVYVHTCPTSEGTATLLDIAQITQFVDNEHGGLFLRVRLYGRYDKLVKASGALLPRDNRRLVRTNVYQNIESRCVEGKAFVACPASARAKETWVQRDDHFYCDLSQHSSASPTLEPLTSGALAQCMDCNAADLDSFMAEECLMATHGKLRGLELFAGAGGLSTGLEMSGFIETKWAVEFSPSAAKTFQANHAQAVTYNQSSNCLLEHAINNAEGKCPSPLYSIGRGKDEELPPLPPRGEVDFIYGGPPCQSFSMMNHCRRPDDKRSTLVCNMISYVEFYRPQYFLLENVAGIFSYHLDRQGQGKHVVKKLKMGVVKFILRALTALGYQIQFRILQAGQYGAPQGRRRVIFLGARGDMPMPAYPIPQYAYSTRLQNIKLPIHEILYPTFRVGHGDQGHQCAPLPAVTINDAISDLPKFDWQNPHTVLAQSEEDVQELKKRQCEGILTLDAVACRGPSAANIHPGFNKPHDYLYPPLTRYQMWLRGEGGDKVTYHYTLRYQDKVIERVCNIPMTGKGRFPNHTDLPVKLQMGTFMKNSKSKTQYQTVYGRLHGDGHFLTAMTSLAPNCKGGRVIHPNQKRVLTVREYARSQGFPDSYQFLSTNTKPSKVAEDQLRQIGNAVPVPLALALGKEIGKALIQLWDKEEDEA</sequence>
<dbReference type="GO" id="GO:0003677">
    <property type="term" value="F:DNA binding"/>
    <property type="evidence" value="ECO:0007669"/>
    <property type="project" value="UniProtKB-KW"/>
</dbReference>
<evidence type="ECO:0000256" key="12">
    <source>
        <dbReference type="SAM" id="MobiDB-lite"/>
    </source>
</evidence>
<dbReference type="PRINTS" id="PR00105">
    <property type="entry name" value="C5METTRFRASE"/>
</dbReference>
<reference evidence="14 15" key="1">
    <citation type="journal article" date="2019" name="Nat. Ecol. Evol.">
        <title>Megaphylogeny resolves global patterns of mushroom evolution.</title>
        <authorList>
            <person name="Varga T."/>
            <person name="Krizsan K."/>
            <person name="Foldi C."/>
            <person name="Dima B."/>
            <person name="Sanchez-Garcia M."/>
            <person name="Sanchez-Ramirez S."/>
            <person name="Szollosi G.J."/>
            <person name="Szarkandi J.G."/>
            <person name="Papp V."/>
            <person name="Albert L."/>
            <person name="Andreopoulos W."/>
            <person name="Angelini C."/>
            <person name="Antonin V."/>
            <person name="Barry K.W."/>
            <person name="Bougher N.L."/>
            <person name="Buchanan P."/>
            <person name="Buyck B."/>
            <person name="Bense V."/>
            <person name="Catcheside P."/>
            <person name="Chovatia M."/>
            <person name="Cooper J."/>
            <person name="Damon W."/>
            <person name="Desjardin D."/>
            <person name="Finy P."/>
            <person name="Geml J."/>
            <person name="Haridas S."/>
            <person name="Hughes K."/>
            <person name="Justo A."/>
            <person name="Karasinski D."/>
            <person name="Kautmanova I."/>
            <person name="Kiss B."/>
            <person name="Kocsube S."/>
            <person name="Kotiranta H."/>
            <person name="LaButti K.M."/>
            <person name="Lechner B.E."/>
            <person name="Liimatainen K."/>
            <person name="Lipzen A."/>
            <person name="Lukacs Z."/>
            <person name="Mihaltcheva S."/>
            <person name="Morgado L.N."/>
            <person name="Niskanen T."/>
            <person name="Noordeloos M.E."/>
            <person name="Ohm R.A."/>
            <person name="Ortiz-Santana B."/>
            <person name="Ovrebo C."/>
            <person name="Racz N."/>
            <person name="Riley R."/>
            <person name="Savchenko A."/>
            <person name="Shiryaev A."/>
            <person name="Soop K."/>
            <person name="Spirin V."/>
            <person name="Szebenyi C."/>
            <person name="Tomsovsky M."/>
            <person name="Tulloss R.E."/>
            <person name="Uehling J."/>
            <person name="Grigoriev I.V."/>
            <person name="Vagvolgyi C."/>
            <person name="Papp T."/>
            <person name="Martin F.M."/>
            <person name="Miettinen O."/>
            <person name="Hibbett D.S."/>
            <person name="Nagy L.G."/>
        </authorList>
    </citation>
    <scope>NUCLEOTIDE SEQUENCE [LARGE SCALE GENOMIC DNA]</scope>
    <source>
        <strain evidence="14 15">HHB13444</strain>
    </source>
</reference>
<evidence type="ECO:0000256" key="9">
    <source>
        <dbReference type="PROSITE-ProRule" id="PRU01016"/>
    </source>
</evidence>
<accession>A0A5C3Q3N3</accession>
<feature type="compositionally biased region" description="Basic and acidic residues" evidence="12">
    <location>
        <begin position="1"/>
        <end position="16"/>
    </location>
</feature>
<dbReference type="EC" id="2.1.1.37" evidence="11"/>
<dbReference type="Gene3D" id="3.40.50.150">
    <property type="entry name" value="Vaccinia Virus protein VP39"/>
    <property type="match status" value="1"/>
</dbReference>
<comment type="subcellular location">
    <subcellularLocation>
        <location evidence="1">Nucleus</location>
    </subcellularLocation>
</comment>
<evidence type="ECO:0000256" key="8">
    <source>
        <dbReference type="PIRSR" id="PIRSR037404-1"/>
    </source>
</evidence>
<dbReference type="GO" id="GO:0006346">
    <property type="term" value="P:DNA methylation-dependent constitutive heterochromatin formation"/>
    <property type="evidence" value="ECO:0007669"/>
    <property type="project" value="InterPro"/>
</dbReference>
<dbReference type="GO" id="GO:0003886">
    <property type="term" value="F:DNA (cytosine-5-)-methyltransferase activity"/>
    <property type="evidence" value="ECO:0007669"/>
    <property type="project" value="UniProtKB-EC"/>
</dbReference>
<evidence type="ECO:0000256" key="6">
    <source>
        <dbReference type="ARBA" id="ARBA00023125"/>
    </source>
</evidence>
<dbReference type="InterPro" id="IPR001025">
    <property type="entry name" value="BAH_dom"/>
</dbReference>
<keyword evidence="3 9" id="KW-0808">Transferase</keyword>
<dbReference type="AlphaFoldDB" id="A0A5C3Q3N3"/>
<keyword evidence="6" id="KW-0238">DNA-binding</keyword>
<name>A0A5C3Q3N3_9APHY</name>